<feature type="region of interest" description="Disordered" evidence="1">
    <location>
        <begin position="1"/>
        <end position="30"/>
    </location>
</feature>
<protein>
    <submittedName>
        <fullName evidence="2">DUF2252 domain-containing protein</fullName>
    </submittedName>
</protein>
<sequence>MARPHAGAEPATDRRVDRSQRVECGNRQRERTPFDALAGVGTVDDRDPLALLESQAGTRIPELVPVRYARMATSPFAFFRGAALVMADDLARIPSTGLRTQLCGDAHLSNFGLFATPERRLAFDVNDFDETYPGPFEWDVRRLVASLAIAGRGNGFKTKQRHRITRACATEYRETMDHLAGCGELAVWYSHIEAESEMAQVREVLKASTRKRVAKTIDKAWGRDSAHALSKLTTTGADGQPRIVSTPPLIVPVEELFTGADAEQVHRTMMKRLIDYRATLQPDRHYLLDRFDYVHAARKVVGVGSVGTRCWIVLLRGPGGDPLFLQAKEAQPSVLAGYLDGPEYENQAERVVTGQRLMQATSDIFLGWHHGPDSDGVPRDFYVRQLRDGKGSAEIETMSPELMALYGRLCARVLAQAHARGGDRFAIAGYLGSSNEFDDALAAFAEEYADLSARDHAALIRATAEGRVPAARVGG</sequence>
<dbReference type="PANTHER" id="PTHR39441">
    <property type="entry name" value="DUF2252 DOMAIN-CONTAINING PROTEIN"/>
    <property type="match status" value="1"/>
</dbReference>
<dbReference type="AlphaFoldDB" id="A0A846XHQ0"/>
<evidence type="ECO:0000313" key="3">
    <source>
        <dbReference type="Proteomes" id="UP000565715"/>
    </source>
</evidence>
<comment type="caution">
    <text evidence="2">The sequence shown here is derived from an EMBL/GenBank/DDBJ whole genome shotgun (WGS) entry which is preliminary data.</text>
</comment>
<dbReference type="RefSeq" id="WP_068041882.1">
    <property type="nucleotide sequence ID" value="NZ_JAAXOO010000005.1"/>
</dbReference>
<dbReference type="PANTHER" id="PTHR39441:SF1">
    <property type="entry name" value="DUF2252 DOMAIN-CONTAINING PROTEIN"/>
    <property type="match status" value="1"/>
</dbReference>
<proteinExistence type="predicted"/>
<keyword evidence="3" id="KW-1185">Reference proteome</keyword>
<dbReference type="InterPro" id="IPR018721">
    <property type="entry name" value="DUF2252"/>
</dbReference>
<reference evidence="2 3" key="1">
    <citation type="submission" date="2020-04" db="EMBL/GenBank/DDBJ databases">
        <title>MicrobeNet Type strains.</title>
        <authorList>
            <person name="Nicholson A.C."/>
        </authorList>
    </citation>
    <scope>NUCLEOTIDE SEQUENCE [LARGE SCALE GENOMIC DNA]</scope>
    <source>
        <strain evidence="2 3">DSM 45078</strain>
    </source>
</reference>
<accession>A0A846XHQ0</accession>
<evidence type="ECO:0000313" key="2">
    <source>
        <dbReference type="EMBL" id="NKY35522.1"/>
    </source>
</evidence>
<feature type="compositionally biased region" description="Basic and acidic residues" evidence="1">
    <location>
        <begin position="11"/>
        <end position="30"/>
    </location>
</feature>
<dbReference type="EMBL" id="JAAXOO010000005">
    <property type="protein sequence ID" value="NKY35522.1"/>
    <property type="molecule type" value="Genomic_DNA"/>
</dbReference>
<dbReference type="Proteomes" id="UP000565715">
    <property type="component" value="Unassembled WGS sequence"/>
</dbReference>
<name>A0A846XHQ0_9NOCA</name>
<gene>
    <name evidence="2" type="ORF">HGA13_20965</name>
</gene>
<evidence type="ECO:0000256" key="1">
    <source>
        <dbReference type="SAM" id="MobiDB-lite"/>
    </source>
</evidence>
<organism evidence="2 3">
    <name type="scientific">Nocardia speluncae</name>
    <dbReference type="NCBI Taxonomy" id="419477"/>
    <lineage>
        <taxon>Bacteria</taxon>
        <taxon>Bacillati</taxon>
        <taxon>Actinomycetota</taxon>
        <taxon>Actinomycetes</taxon>
        <taxon>Mycobacteriales</taxon>
        <taxon>Nocardiaceae</taxon>
        <taxon>Nocardia</taxon>
    </lineage>
</organism>
<dbReference type="Pfam" id="PF10009">
    <property type="entry name" value="DUF2252"/>
    <property type="match status" value="1"/>
</dbReference>